<gene>
    <name evidence="2" type="ORF">CDL15_Pgr020623</name>
</gene>
<comment type="caution">
    <text evidence="2">The sequence shown here is derived from an EMBL/GenBank/DDBJ whole genome shotgun (WGS) entry which is preliminary data.</text>
</comment>
<dbReference type="Proteomes" id="UP000197138">
    <property type="component" value="Unassembled WGS sequence"/>
</dbReference>
<sequence>MNCESQLEPAVAQNLQFPNPFRRANLQGRYKIWEVPVWNIDTISETTGASKNPDPPVNNTGPPTGEDIDLIDRNQKRAKKLELRVDRWKDAKQSNGVRAGSFADALTG</sequence>
<accession>A0A218VW85</accession>
<name>A0A218VW85_PUNGR</name>
<organism evidence="2 3">
    <name type="scientific">Punica granatum</name>
    <name type="common">Pomegranate</name>
    <dbReference type="NCBI Taxonomy" id="22663"/>
    <lineage>
        <taxon>Eukaryota</taxon>
        <taxon>Viridiplantae</taxon>
        <taxon>Streptophyta</taxon>
        <taxon>Embryophyta</taxon>
        <taxon>Tracheophyta</taxon>
        <taxon>Spermatophyta</taxon>
        <taxon>Magnoliopsida</taxon>
        <taxon>eudicotyledons</taxon>
        <taxon>Gunneridae</taxon>
        <taxon>Pentapetalae</taxon>
        <taxon>rosids</taxon>
        <taxon>malvids</taxon>
        <taxon>Myrtales</taxon>
        <taxon>Lythraceae</taxon>
        <taxon>Punica</taxon>
    </lineage>
</organism>
<dbReference type="AlphaFoldDB" id="A0A218VW85"/>
<protein>
    <submittedName>
        <fullName evidence="2">Uncharacterized protein</fullName>
    </submittedName>
</protein>
<reference evidence="3" key="1">
    <citation type="journal article" date="2017" name="Plant J.">
        <title>The pomegranate (Punica granatum L.) genome and the genomics of punicalagin biosynthesis.</title>
        <authorList>
            <person name="Qin G."/>
            <person name="Xu C."/>
            <person name="Ming R."/>
            <person name="Tang H."/>
            <person name="Guyot R."/>
            <person name="Kramer E.M."/>
            <person name="Hu Y."/>
            <person name="Yi X."/>
            <person name="Qi Y."/>
            <person name="Xu X."/>
            <person name="Gao Z."/>
            <person name="Pan H."/>
            <person name="Jian J."/>
            <person name="Tian Y."/>
            <person name="Yue Z."/>
            <person name="Xu Y."/>
        </authorList>
    </citation>
    <scope>NUCLEOTIDE SEQUENCE [LARGE SCALE GENOMIC DNA]</scope>
    <source>
        <strain evidence="3">cv. Dabenzi</strain>
    </source>
</reference>
<proteinExistence type="predicted"/>
<feature type="region of interest" description="Disordered" evidence="1">
    <location>
        <begin position="45"/>
        <end position="69"/>
    </location>
</feature>
<evidence type="ECO:0000313" key="3">
    <source>
        <dbReference type="Proteomes" id="UP000197138"/>
    </source>
</evidence>
<evidence type="ECO:0000256" key="1">
    <source>
        <dbReference type="SAM" id="MobiDB-lite"/>
    </source>
</evidence>
<evidence type="ECO:0000313" key="2">
    <source>
        <dbReference type="EMBL" id="OWM64656.1"/>
    </source>
</evidence>
<dbReference type="EMBL" id="MTKT01005809">
    <property type="protein sequence ID" value="OWM64656.1"/>
    <property type="molecule type" value="Genomic_DNA"/>
</dbReference>